<gene>
    <name evidence="2" type="ORF">Goshw_019170</name>
</gene>
<evidence type="ECO:0000313" key="2">
    <source>
        <dbReference type="EMBL" id="MBA0853562.1"/>
    </source>
</evidence>
<name>A0A7J9L455_GOSSC</name>
<dbReference type="OrthoDB" id="948551at2759"/>
<reference evidence="2 3" key="1">
    <citation type="journal article" date="2019" name="Genome Biol. Evol.">
        <title>Insights into the evolution of the New World diploid cottons (Gossypium, subgenus Houzingenia) based on genome sequencing.</title>
        <authorList>
            <person name="Grover C.E."/>
            <person name="Arick M.A. 2nd"/>
            <person name="Thrash A."/>
            <person name="Conover J.L."/>
            <person name="Sanders W.S."/>
            <person name="Peterson D.G."/>
            <person name="Frelichowski J.E."/>
            <person name="Scheffler J.A."/>
            <person name="Scheffler B.E."/>
            <person name="Wendel J.F."/>
        </authorList>
    </citation>
    <scope>NUCLEOTIDE SEQUENCE [LARGE SCALE GENOMIC DNA]</scope>
    <source>
        <strain evidence="2">1</strain>
        <tissue evidence="2">Leaf</tissue>
    </source>
</reference>
<dbReference type="Proteomes" id="UP000593576">
    <property type="component" value="Unassembled WGS sequence"/>
</dbReference>
<dbReference type="AlphaFoldDB" id="A0A7J9L455"/>
<accession>A0A7J9L455</accession>
<organism evidence="2 3">
    <name type="scientific">Gossypium schwendimanii</name>
    <name type="common">Cotton</name>
    <dbReference type="NCBI Taxonomy" id="34291"/>
    <lineage>
        <taxon>Eukaryota</taxon>
        <taxon>Viridiplantae</taxon>
        <taxon>Streptophyta</taxon>
        <taxon>Embryophyta</taxon>
        <taxon>Tracheophyta</taxon>
        <taxon>Spermatophyta</taxon>
        <taxon>Magnoliopsida</taxon>
        <taxon>eudicotyledons</taxon>
        <taxon>Gunneridae</taxon>
        <taxon>Pentapetalae</taxon>
        <taxon>rosids</taxon>
        <taxon>malvids</taxon>
        <taxon>Malvales</taxon>
        <taxon>Malvaceae</taxon>
        <taxon>Malvoideae</taxon>
        <taxon>Gossypium</taxon>
    </lineage>
</organism>
<feature type="compositionally biased region" description="Polar residues" evidence="1">
    <location>
        <begin position="90"/>
        <end position="106"/>
    </location>
</feature>
<dbReference type="EMBL" id="JABFAF010000004">
    <property type="protein sequence ID" value="MBA0853562.1"/>
    <property type="molecule type" value="Genomic_DNA"/>
</dbReference>
<feature type="region of interest" description="Disordered" evidence="1">
    <location>
        <begin position="86"/>
        <end position="118"/>
    </location>
</feature>
<proteinExistence type="predicted"/>
<evidence type="ECO:0000256" key="1">
    <source>
        <dbReference type="SAM" id="MobiDB-lite"/>
    </source>
</evidence>
<protein>
    <submittedName>
        <fullName evidence="2">Uncharacterized protein</fullName>
    </submittedName>
</protein>
<sequence>MLGVCTPDMHFVYVLPGWKGFVVDGWILRDAISRRHGLKVSHAIGKDAQTTIDIVDEIDAEDVAIAKSFEEGNNYRGCEDDVSLDEMDVSATQSQSSTPNQDSSTFSKKKKKKDLWWK</sequence>
<feature type="compositionally biased region" description="Basic residues" evidence="1">
    <location>
        <begin position="107"/>
        <end position="118"/>
    </location>
</feature>
<evidence type="ECO:0000313" key="3">
    <source>
        <dbReference type="Proteomes" id="UP000593576"/>
    </source>
</evidence>
<comment type="caution">
    <text evidence="2">The sequence shown here is derived from an EMBL/GenBank/DDBJ whole genome shotgun (WGS) entry which is preliminary data.</text>
</comment>
<keyword evidence="3" id="KW-1185">Reference proteome</keyword>